<accession>A0A4U5NV90</accession>
<dbReference type="EMBL" id="AZBU02000003">
    <property type="protein sequence ID" value="TKR87170.1"/>
    <property type="molecule type" value="Genomic_DNA"/>
</dbReference>
<proteinExistence type="predicted"/>
<evidence type="ECO:0000313" key="3">
    <source>
        <dbReference type="EMBL" id="TKR87170.1"/>
    </source>
</evidence>
<keyword evidence="4" id="KW-1185">Reference proteome</keyword>
<evidence type="ECO:0000256" key="2">
    <source>
        <dbReference type="SAM" id="SignalP"/>
    </source>
</evidence>
<dbReference type="AlphaFoldDB" id="A0A4U5NV90"/>
<protein>
    <submittedName>
        <fullName evidence="3">Uncharacterized protein</fullName>
    </submittedName>
</protein>
<comment type="caution">
    <text evidence="3">The sequence shown here is derived from an EMBL/GenBank/DDBJ whole genome shotgun (WGS) entry which is preliminary data.</text>
</comment>
<feature type="signal peptide" evidence="2">
    <location>
        <begin position="1"/>
        <end position="20"/>
    </location>
</feature>
<evidence type="ECO:0000313" key="4">
    <source>
        <dbReference type="Proteomes" id="UP000298663"/>
    </source>
</evidence>
<reference evidence="3 4" key="1">
    <citation type="journal article" date="2015" name="Genome Biol.">
        <title>Comparative genomics of Steinernema reveals deeply conserved gene regulatory networks.</title>
        <authorList>
            <person name="Dillman A.R."/>
            <person name="Macchietto M."/>
            <person name="Porter C.F."/>
            <person name="Rogers A."/>
            <person name="Williams B."/>
            <person name="Antoshechkin I."/>
            <person name="Lee M.M."/>
            <person name="Goodwin Z."/>
            <person name="Lu X."/>
            <person name="Lewis E.E."/>
            <person name="Goodrich-Blair H."/>
            <person name="Stock S.P."/>
            <person name="Adams B.J."/>
            <person name="Sternberg P.W."/>
            <person name="Mortazavi A."/>
        </authorList>
    </citation>
    <scope>NUCLEOTIDE SEQUENCE [LARGE SCALE GENOMIC DNA]</scope>
    <source>
        <strain evidence="3 4">ALL</strain>
    </source>
</reference>
<organism evidence="3 4">
    <name type="scientific">Steinernema carpocapsae</name>
    <name type="common">Entomopathogenic nematode</name>
    <dbReference type="NCBI Taxonomy" id="34508"/>
    <lineage>
        <taxon>Eukaryota</taxon>
        <taxon>Metazoa</taxon>
        <taxon>Ecdysozoa</taxon>
        <taxon>Nematoda</taxon>
        <taxon>Chromadorea</taxon>
        <taxon>Rhabditida</taxon>
        <taxon>Tylenchina</taxon>
        <taxon>Panagrolaimomorpha</taxon>
        <taxon>Strongyloidoidea</taxon>
        <taxon>Steinernematidae</taxon>
        <taxon>Steinernema</taxon>
    </lineage>
</organism>
<keyword evidence="2" id="KW-0732">Signal</keyword>
<feature type="region of interest" description="Disordered" evidence="1">
    <location>
        <begin position="179"/>
        <end position="207"/>
    </location>
</feature>
<reference evidence="3 4" key="2">
    <citation type="journal article" date="2019" name="G3 (Bethesda)">
        <title>Hybrid Assembly of the Genome of the Entomopathogenic Nematode Steinernema carpocapsae Identifies the X-Chromosome.</title>
        <authorList>
            <person name="Serra L."/>
            <person name="Macchietto M."/>
            <person name="Macias-Munoz A."/>
            <person name="McGill C.J."/>
            <person name="Rodriguez I.M."/>
            <person name="Rodriguez B."/>
            <person name="Murad R."/>
            <person name="Mortazavi A."/>
        </authorList>
    </citation>
    <scope>NUCLEOTIDE SEQUENCE [LARGE SCALE GENOMIC DNA]</scope>
    <source>
        <strain evidence="3 4">ALL</strain>
    </source>
</reference>
<gene>
    <name evidence="3" type="ORF">L596_011617</name>
</gene>
<feature type="compositionally biased region" description="Polar residues" evidence="1">
    <location>
        <begin position="195"/>
        <end position="207"/>
    </location>
</feature>
<feature type="chain" id="PRO_5020264239" evidence="2">
    <location>
        <begin position="21"/>
        <end position="207"/>
    </location>
</feature>
<evidence type="ECO:0000256" key="1">
    <source>
        <dbReference type="SAM" id="MobiDB-lite"/>
    </source>
</evidence>
<name>A0A4U5NV90_STECR</name>
<sequence length="207" mass="22612">MHMHECSFVFVFFSLPGALSTPLRPAQASGVGPTKTSHEESGERIDIISFDAASRENSPFLLGRAEDAFSVLFVVLSRVWAFQDLFRRTKRCRNAEIGDALAPESEQTRVACVVSRILWGLRETPKVVKVFAEAACAAERATFPDSPRSAPNVSNETAAADGDGITKLFDGVFASENVENNAPLRSRRDPAFPKTTETPTGTMRTCK</sequence>
<dbReference type="Proteomes" id="UP000298663">
    <property type="component" value="Unassembled WGS sequence"/>
</dbReference>